<proteinExistence type="predicted"/>
<evidence type="ECO:0000313" key="2">
    <source>
        <dbReference type="Proteomes" id="UP000199205"/>
    </source>
</evidence>
<dbReference type="Pfam" id="PF06347">
    <property type="entry name" value="SH3_4"/>
    <property type="match status" value="2"/>
</dbReference>
<gene>
    <name evidence="1" type="ORF">GA0061101_103298</name>
</gene>
<evidence type="ECO:0000313" key="1">
    <source>
        <dbReference type="EMBL" id="SCB18697.1"/>
    </source>
</evidence>
<reference evidence="2" key="1">
    <citation type="submission" date="2016-08" db="EMBL/GenBank/DDBJ databases">
        <authorList>
            <person name="Varghese N."/>
            <person name="Submissions Spin"/>
        </authorList>
    </citation>
    <scope>NUCLEOTIDE SEQUENCE [LARGE SCALE GENOMIC DNA]</scope>
    <source>
        <strain evidence="2">P1-7</strain>
    </source>
</reference>
<dbReference type="EMBL" id="FMAF01000003">
    <property type="protein sequence ID" value="SCB18697.1"/>
    <property type="molecule type" value="Genomic_DNA"/>
</dbReference>
<dbReference type="AlphaFoldDB" id="A0A1C3UTR0"/>
<dbReference type="Proteomes" id="UP000199205">
    <property type="component" value="Unassembled WGS sequence"/>
</dbReference>
<accession>A0A1C3UTR0</accession>
<name>A0A1C3UTR0_9HYPH</name>
<dbReference type="InterPro" id="IPR010466">
    <property type="entry name" value="DUF1058"/>
</dbReference>
<protein>
    <submittedName>
        <fullName evidence="1">SH3-like domain-containing protein</fullName>
    </submittedName>
</protein>
<organism evidence="1 2">
    <name type="scientific">Rhizobium lusitanum</name>
    <dbReference type="NCBI Taxonomy" id="293958"/>
    <lineage>
        <taxon>Bacteria</taxon>
        <taxon>Pseudomonadati</taxon>
        <taxon>Pseudomonadota</taxon>
        <taxon>Alphaproteobacteria</taxon>
        <taxon>Hyphomicrobiales</taxon>
        <taxon>Rhizobiaceae</taxon>
        <taxon>Rhizobium/Agrobacterium group</taxon>
        <taxon>Rhizobium</taxon>
    </lineage>
</organism>
<dbReference type="Gene3D" id="2.30.30.40">
    <property type="entry name" value="SH3 Domains"/>
    <property type="match status" value="1"/>
</dbReference>
<sequence>MRPSSPLFPAENACICKYIRGRLSKPIGNNRTITVRQPGVKPRRESLTYHRKLCAGLCLALVFLNSAALAGAMPVKSVAAAAWNKGRETGLPIPRYVSLKAHKARMRVGPSTIYATKWIYIKPGLPMEIIDEYGHWRQVRDDTGVTGWMHSALLSATRTAVVAPWLTKNAMLRADPEPTGTLVAELQPRVLLSLHSCTGVWCRVSVREHAAKGYIRQDTLWGAYPGEMFQ</sequence>